<comment type="subcellular location">
    <subcellularLocation>
        <location evidence="1">Membrane raft</location>
        <topology evidence="1">Peripheral membrane protein</topology>
    </subcellularLocation>
</comment>
<feature type="compositionally biased region" description="Polar residues" evidence="4">
    <location>
        <begin position="432"/>
        <end position="461"/>
    </location>
</feature>
<feature type="region of interest" description="Disordered" evidence="4">
    <location>
        <begin position="765"/>
        <end position="816"/>
    </location>
</feature>
<feature type="compositionally biased region" description="Basic and acidic residues" evidence="4">
    <location>
        <begin position="807"/>
        <end position="816"/>
    </location>
</feature>
<feature type="compositionally biased region" description="Polar residues" evidence="4">
    <location>
        <begin position="384"/>
        <end position="399"/>
    </location>
</feature>
<accession>K0KUR5</accession>
<feature type="compositionally biased region" description="Low complexity" evidence="4">
    <location>
        <begin position="179"/>
        <end position="195"/>
    </location>
</feature>
<feature type="compositionally biased region" description="Polar residues" evidence="4">
    <location>
        <begin position="287"/>
        <end position="302"/>
    </location>
</feature>
<protein>
    <submittedName>
        <fullName evidence="5">Cell surface glycoprotein</fullName>
    </submittedName>
</protein>
<evidence type="ECO:0000256" key="4">
    <source>
        <dbReference type="SAM" id="MobiDB-lite"/>
    </source>
</evidence>
<feature type="compositionally biased region" description="Low complexity" evidence="4">
    <location>
        <begin position="230"/>
        <end position="259"/>
    </location>
</feature>
<dbReference type="AlphaFoldDB" id="K0KUR5"/>
<keyword evidence="6" id="KW-1185">Reference proteome</keyword>
<feature type="region of interest" description="Disordered" evidence="4">
    <location>
        <begin position="222"/>
        <end position="744"/>
    </location>
</feature>
<evidence type="ECO:0000256" key="1">
    <source>
        <dbReference type="ARBA" id="ARBA00004256"/>
    </source>
</evidence>
<sequence>MSNFWDNNKESILNGAKTAAVTTGKYGYKGAKFVGKTGYQAAKNQRAANVRGQQGKSGEQESPSFGEARPLNSLPSVDHLPPPPLKPGQGQYTSKSKSPPQAQLSQPAPQYTQVPAQQGAPQPQLPQRNLPQPPQQQTHIQQPAQQPIQQPAQVPVQQQYVPATQQQYVQQPVIPPRDQTQSTTAQQPTTQSQVPFAQSLQQNIQNSIQQSVQKGVQDGLKQQFQQFVNPNSQGSQPPAQAPAAVQAPIQSASSTTTTTQPVLDFKNPYYQGAVSQPQEYKVEPLTPDSTSASAHAPAQNTSAPPPPSLGPRTYNRAAILPPQGDSQITVSEQAPTQVSQQIEQPQPQAQQPFQLPQSQPQPQQFQLPGLQPQNHQQSQSQPPLTVNTEAANDISSKLPIQQAAGLALNEQTVQSPDLSKLPVPPKHKDITPTGSPALKTSTKLNQTSTGGSSALKTSDTGASKDDKESEEPKKGISGNYDYKIDVKFAPPPKPRGSVPSKDHHKPISRTSTAAPPTPVRSSSVTPKPPSRQSTAPPPLRASTNTSTSSLSHAPPPPPPRSSAGSSANVSDVEDNSGAPPPPYVATAETDSHSSQHPSTTNLPQRTFAPPPKPFRRPDESSNTSSKPKPAPPTRVSAIKPPAPPTRTGSDVSALSLPPPANPSLIEESKNKKAPPPVVKPKPSNIDVTGTKKAPPPVKPKPSSFAGEKKTPPPIVGKKPDIPIPGKKLSPPVPGKKPSISANSRTAVGSAAGNFSAVVSELPRKNNDKTIPVKTNNGITKEDLGGKQEDENEDFEDNPFKRYLKNAVPKEDDRFKK</sequence>
<reference evidence="5 6" key="1">
    <citation type="journal article" date="2012" name="Eukaryot. Cell">
        <title>Draft genome sequence of Wickerhamomyces ciferrii NRRL Y-1031 F-60-10.</title>
        <authorList>
            <person name="Schneider J."/>
            <person name="Andrea H."/>
            <person name="Blom J."/>
            <person name="Jaenicke S."/>
            <person name="Ruckert C."/>
            <person name="Schorsch C."/>
            <person name="Szczepanowski R."/>
            <person name="Farwick M."/>
            <person name="Goesmann A."/>
            <person name="Puhler A."/>
            <person name="Schaffer S."/>
            <person name="Tauch A."/>
            <person name="Kohler T."/>
            <person name="Brinkrolf K."/>
        </authorList>
    </citation>
    <scope>NUCLEOTIDE SEQUENCE [LARGE SCALE GENOMIC DNA]</scope>
    <source>
        <strain evidence="6">ATCC 14091 / BCRC 22168 / CBS 111 / JCM 3599 / NBRC 0793 / NRRL Y-1031 F-60-10</strain>
    </source>
</reference>
<feature type="compositionally biased region" description="Basic and acidic residues" evidence="4">
    <location>
        <begin position="779"/>
        <end position="788"/>
    </location>
</feature>
<dbReference type="GO" id="GO:0045121">
    <property type="term" value="C:membrane raft"/>
    <property type="evidence" value="ECO:0007669"/>
    <property type="project" value="UniProtKB-SubCell"/>
</dbReference>
<dbReference type="GO" id="GO:0030479">
    <property type="term" value="C:actin cortical patch"/>
    <property type="evidence" value="ECO:0007669"/>
    <property type="project" value="InterPro"/>
</dbReference>
<dbReference type="STRING" id="1206466.K0KUR5"/>
<feature type="compositionally biased region" description="Polar residues" evidence="4">
    <location>
        <begin position="592"/>
        <end position="604"/>
    </location>
</feature>
<comment type="caution">
    <text evidence="5">The sequence shown here is derived from an EMBL/GenBank/DDBJ whole genome shotgun (WGS) entry which is preliminary data.</text>
</comment>
<dbReference type="Pfam" id="PF17096">
    <property type="entry name" value="AIM3"/>
    <property type="match status" value="1"/>
</dbReference>
<keyword evidence="3" id="KW-0472">Membrane</keyword>
<organism evidence="5 6">
    <name type="scientific">Wickerhamomyces ciferrii (strain ATCC 14091 / BCRC 22168 / CBS 111 / JCM 3599 / NBRC 0793 / NRRL Y-1031 F-60-10)</name>
    <name type="common">Yeast</name>
    <name type="synonym">Pichia ciferrii</name>
    <dbReference type="NCBI Taxonomy" id="1206466"/>
    <lineage>
        <taxon>Eukaryota</taxon>
        <taxon>Fungi</taxon>
        <taxon>Dikarya</taxon>
        <taxon>Ascomycota</taxon>
        <taxon>Saccharomycotina</taxon>
        <taxon>Saccharomycetes</taxon>
        <taxon>Phaffomycetales</taxon>
        <taxon>Wickerhamomycetaceae</taxon>
        <taxon>Wickerhamomyces</taxon>
    </lineage>
</organism>
<comment type="similarity">
    <text evidence="2">Belongs to the AIM3 family.</text>
</comment>
<feature type="compositionally biased region" description="Low complexity" evidence="4">
    <location>
        <begin position="508"/>
        <end position="525"/>
    </location>
</feature>
<evidence type="ECO:0000313" key="6">
    <source>
        <dbReference type="Proteomes" id="UP000009328"/>
    </source>
</evidence>
<dbReference type="HOGENOM" id="CLU_324433_0_0_1"/>
<feature type="compositionally biased region" description="Low complexity" evidence="4">
    <location>
        <begin position="87"/>
        <end position="172"/>
    </location>
</feature>
<feature type="compositionally biased region" description="Basic and acidic residues" evidence="4">
    <location>
        <begin position="462"/>
        <end position="474"/>
    </location>
</feature>
<proteinExistence type="inferred from homology"/>
<name>K0KUR5_WICCF</name>
<gene>
    <name evidence="5" type="ORF">BN7_6552</name>
</gene>
<dbReference type="Proteomes" id="UP000009328">
    <property type="component" value="Unassembled WGS sequence"/>
</dbReference>
<dbReference type="EMBL" id="CAIF01000288">
    <property type="protein sequence ID" value="CCH46946.1"/>
    <property type="molecule type" value="Genomic_DNA"/>
</dbReference>
<feature type="compositionally biased region" description="Polar residues" evidence="4">
    <location>
        <begin position="324"/>
        <end position="334"/>
    </location>
</feature>
<feature type="compositionally biased region" description="Low complexity" evidence="4">
    <location>
        <begin position="335"/>
        <end position="383"/>
    </location>
</feature>
<dbReference type="InParanoid" id="K0KUR5"/>
<dbReference type="GO" id="GO:0051016">
    <property type="term" value="P:barbed-end actin filament capping"/>
    <property type="evidence" value="ECO:0007669"/>
    <property type="project" value="InterPro"/>
</dbReference>
<evidence type="ECO:0000256" key="3">
    <source>
        <dbReference type="ARBA" id="ARBA00023136"/>
    </source>
</evidence>
<evidence type="ECO:0000256" key="2">
    <source>
        <dbReference type="ARBA" id="ARBA00005311"/>
    </source>
</evidence>
<evidence type="ECO:0000313" key="5">
    <source>
        <dbReference type="EMBL" id="CCH46946.1"/>
    </source>
</evidence>
<dbReference type="FunCoup" id="K0KUR5">
    <property type="interactions" value="52"/>
</dbReference>
<dbReference type="eggNOG" id="ENOG502S02E">
    <property type="taxonomic scope" value="Eukaryota"/>
</dbReference>
<dbReference type="InterPro" id="IPR031370">
    <property type="entry name" value="Aim3"/>
</dbReference>
<feature type="region of interest" description="Disordered" evidence="4">
    <location>
        <begin position="43"/>
        <end position="195"/>
    </location>
</feature>
<feature type="compositionally biased region" description="Polar residues" evidence="4">
    <location>
        <begin position="43"/>
        <end position="63"/>
    </location>
</feature>